<sequence length="248" mass="28869">MTYKIICHRGINRQNENTYNSITGVIDIKQNDYITYGVEFDVQITRDNNIICYHDNTLERLHGDYRRVIDITHEDISAYNLPYFEKVMRTLSSNKNIIIDVELKIYKPYNKTKIHILCRKVLDICASLDITRQCIFTSFNDDILIKLLSFNKCIKVGKLADASYDFKSFGELTRAGISILVLDKKIVLDVIKRYNVIISEVDLYVYTLFSIYDQNVIDDDSLVKKLKEMNIGLITDNYSKMTDIVLTN</sequence>
<protein>
    <submittedName>
        <fullName evidence="2">Glycerophosphoryl diester phosphodiesterase</fullName>
    </submittedName>
</protein>
<dbReference type="PANTHER" id="PTHR46211:SF14">
    <property type="entry name" value="GLYCEROPHOSPHODIESTER PHOSPHODIESTERASE"/>
    <property type="match status" value="1"/>
</dbReference>
<dbReference type="Proteomes" id="UP001162001">
    <property type="component" value="Segment"/>
</dbReference>
<dbReference type="GO" id="GO:0006629">
    <property type="term" value="P:lipid metabolic process"/>
    <property type="evidence" value="ECO:0007669"/>
    <property type="project" value="InterPro"/>
</dbReference>
<evidence type="ECO:0000313" key="3">
    <source>
        <dbReference type="Proteomes" id="UP001162001"/>
    </source>
</evidence>
<proteinExistence type="predicted"/>
<evidence type="ECO:0000313" key="2">
    <source>
        <dbReference type="EMBL" id="QKF93549.1"/>
    </source>
</evidence>
<dbReference type="Gene3D" id="3.20.20.190">
    <property type="entry name" value="Phosphatidylinositol (PI) phosphodiesterase"/>
    <property type="match status" value="1"/>
</dbReference>
<name>A0A7D3UUK3_9VIRU</name>
<dbReference type="InterPro" id="IPR017946">
    <property type="entry name" value="PLC-like_Pdiesterase_TIM-brl"/>
</dbReference>
<keyword evidence="3" id="KW-1185">Reference proteome</keyword>
<accession>A0A7D3UUK3</accession>
<feature type="domain" description="GP-PDE" evidence="1">
    <location>
        <begin position="3"/>
        <end position="248"/>
    </location>
</feature>
<gene>
    <name evidence="2" type="ORF">Fadolivirus_1_91</name>
</gene>
<evidence type="ECO:0000259" key="1">
    <source>
        <dbReference type="PROSITE" id="PS51704"/>
    </source>
</evidence>
<dbReference type="EMBL" id="MT418680">
    <property type="protein sequence ID" value="QKF93549.1"/>
    <property type="molecule type" value="Genomic_DNA"/>
</dbReference>
<dbReference type="GO" id="GO:0008081">
    <property type="term" value="F:phosphoric diester hydrolase activity"/>
    <property type="evidence" value="ECO:0007669"/>
    <property type="project" value="InterPro"/>
</dbReference>
<dbReference type="InterPro" id="IPR030395">
    <property type="entry name" value="GP_PDE_dom"/>
</dbReference>
<dbReference type="PANTHER" id="PTHR46211">
    <property type="entry name" value="GLYCEROPHOSPHORYL DIESTER PHOSPHODIESTERASE"/>
    <property type="match status" value="1"/>
</dbReference>
<organism evidence="2 3">
    <name type="scientific">Fadolivirus FV1/VV64</name>
    <dbReference type="NCBI Taxonomy" id="3070911"/>
    <lineage>
        <taxon>Viruses</taxon>
        <taxon>Varidnaviria</taxon>
        <taxon>Bamfordvirae</taxon>
        <taxon>Nucleocytoviricota</taxon>
        <taxon>Megaviricetes</taxon>
        <taxon>Imitervirales</taxon>
        <taxon>Mimiviridae</taxon>
        <taxon>Klosneuvirinae</taxon>
        <taxon>Fadolivirus</taxon>
        <taxon>Fadolivirus algeromassiliense</taxon>
    </lineage>
</organism>
<dbReference type="Pfam" id="PF03009">
    <property type="entry name" value="GDPD"/>
    <property type="match status" value="1"/>
</dbReference>
<dbReference type="SUPFAM" id="SSF51695">
    <property type="entry name" value="PLC-like phosphodiesterases"/>
    <property type="match status" value="1"/>
</dbReference>
<dbReference type="PROSITE" id="PS51704">
    <property type="entry name" value="GP_PDE"/>
    <property type="match status" value="1"/>
</dbReference>
<reference evidence="2 3" key="1">
    <citation type="submission" date="2020-04" db="EMBL/GenBank/DDBJ databases">
        <title>Advantages and limits of metagenomic assembly and binning of a giant virus.</title>
        <authorList>
            <person name="Schulz F."/>
            <person name="Andreani J."/>
            <person name="Francis R."/>
            <person name="Boudjemaa H."/>
            <person name="Bou Khalil J.Y."/>
            <person name="Lee J."/>
            <person name="La Scola B."/>
            <person name="Woyke T."/>
        </authorList>
    </citation>
    <scope>NUCLEOTIDE SEQUENCE [LARGE SCALE GENOMIC DNA]</scope>
    <source>
        <strain evidence="2 3">FV1/VV64</strain>
    </source>
</reference>